<feature type="transmembrane region" description="Helical" evidence="6">
    <location>
        <begin position="181"/>
        <end position="204"/>
    </location>
</feature>
<name>A0A179Y7G7_LACRH</name>
<evidence type="ECO:0000313" key="7">
    <source>
        <dbReference type="EMBL" id="PLA56079.1"/>
    </source>
</evidence>
<accession>A0A179Y7G7</accession>
<evidence type="ECO:0000256" key="6">
    <source>
        <dbReference type="SAM" id="Phobius"/>
    </source>
</evidence>
<sequence length="524" mass="57150">MHNQQMKHLMRGAWILSLSSLIAKILSAVYRVPFQNMVGDTGFYAYQQIYPIYGLGMTFALSGFPVYISKLVAEADSLEAKRTVAHQSRVILTWISWALFLGLEFFGAAIAQAMADPELLPLIQMVAFMFLTMPLLATGRGYFQGTFDMVKTATSQVVEQLVRVAVILLAAWWFLQYHWSVYQMGAVAMSGAFFGGAAAALTLWRPYRQVFGQQQYQFPGLHAYGRLISRFIREGGAITLYAALLILLQLIDSFTVTKGLTGSGIAMATAKSLKGVYDRGQPLVQLGLVVAASLSTTLLPSLTQARQLRQRRQFIQRGAELVHFNLAFALAAASGLIVLMPAINLLLFGDTAGTYALQLYALAIAVVAMINAYNAILQSLDRYTGISVALLLGIVVKALSNEPLVMRFGTAGASGATILALGVILCLIYYAVPETIKGRSALRLFVPKLVAVTGIMTVIVHVTVGWIPLSSRTVAVGVTLLGVVIGVMVFLIAGTWLRLLTLREMLDLPGGKKYLRLLRRIKAR</sequence>
<dbReference type="GeneID" id="69830214"/>
<feature type="transmembrane region" description="Helical" evidence="6">
    <location>
        <begin position="355"/>
        <end position="376"/>
    </location>
</feature>
<comment type="caution">
    <text evidence="7">The sequence shown here is derived from an EMBL/GenBank/DDBJ whole genome shotgun (WGS) entry which is preliminary data.</text>
</comment>
<feature type="transmembrane region" description="Helical" evidence="6">
    <location>
        <begin position="119"/>
        <end position="137"/>
    </location>
</feature>
<dbReference type="AlphaFoldDB" id="A0A179Y7G7"/>
<keyword evidence="4 6" id="KW-1133">Transmembrane helix</keyword>
<dbReference type="InterPro" id="IPR050833">
    <property type="entry name" value="Poly_Biosynth_Transport"/>
</dbReference>
<feature type="transmembrane region" description="Helical" evidence="6">
    <location>
        <begin position="444"/>
        <end position="467"/>
    </location>
</feature>
<dbReference type="CDD" id="cd13124">
    <property type="entry name" value="MATE_SpoVB_like"/>
    <property type="match status" value="1"/>
</dbReference>
<dbReference type="GO" id="GO:0005886">
    <property type="term" value="C:plasma membrane"/>
    <property type="evidence" value="ECO:0007669"/>
    <property type="project" value="UniProtKB-SubCell"/>
</dbReference>
<evidence type="ECO:0000256" key="2">
    <source>
        <dbReference type="ARBA" id="ARBA00022475"/>
    </source>
</evidence>
<dbReference type="PANTHER" id="PTHR30250">
    <property type="entry name" value="PST FAMILY PREDICTED COLANIC ACID TRANSPORTER"/>
    <property type="match status" value="1"/>
</dbReference>
<evidence type="ECO:0000256" key="5">
    <source>
        <dbReference type="ARBA" id="ARBA00023136"/>
    </source>
</evidence>
<evidence type="ECO:0000256" key="3">
    <source>
        <dbReference type="ARBA" id="ARBA00022692"/>
    </source>
</evidence>
<evidence type="ECO:0000313" key="8">
    <source>
        <dbReference type="Proteomes" id="UP000234212"/>
    </source>
</evidence>
<protein>
    <submittedName>
        <fullName evidence="7">Polysaccharide biosynthesis protein</fullName>
    </submittedName>
</protein>
<evidence type="ECO:0000256" key="4">
    <source>
        <dbReference type="ARBA" id="ARBA00022989"/>
    </source>
</evidence>
<feature type="transmembrane region" description="Helical" evidence="6">
    <location>
        <begin position="473"/>
        <end position="497"/>
    </location>
</feature>
<dbReference type="Pfam" id="PF01943">
    <property type="entry name" value="Polysacc_synt"/>
    <property type="match status" value="1"/>
</dbReference>
<dbReference type="PANTHER" id="PTHR30250:SF29">
    <property type="entry name" value="POLYSACCHARIDE BIOSYNTHESIS PROTEIN C-TERMINAL DOMAIN-CONTAINING PROTEIN"/>
    <property type="match status" value="1"/>
</dbReference>
<evidence type="ECO:0000256" key="1">
    <source>
        <dbReference type="ARBA" id="ARBA00004651"/>
    </source>
</evidence>
<feature type="transmembrane region" description="Helical" evidence="6">
    <location>
        <begin position="383"/>
        <end position="400"/>
    </location>
</feature>
<comment type="subcellular location">
    <subcellularLocation>
        <location evidence="1">Cell membrane</location>
        <topology evidence="1">Multi-pass membrane protein</topology>
    </subcellularLocation>
</comment>
<feature type="transmembrane region" description="Helical" evidence="6">
    <location>
        <begin position="283"/>
        <end position="303"/>
    </location>
</feature>
<proteinExistence type="predicted"/>
<organism evidence="7 8">
    <name type="scientific">Lacticaseibacillus rhamnosus</name>
    <name type="common">Lactobacillus rhamnosus</name>
    <dbReference type="NCBI Taxonomy" id="47715"/>
    <lineage>
        <taxon>Bacteria</taxon>
        <taxon>Bacillati</taxon>
        <taxon>Bacillota</taxon>
        <taxon>Bacilli</taxon>
        <taxon>Lactobacillales</taxon>
        <taxon>Lactobacillaceae</taxon>
        <taxon>Lacticaseibacillus</taxon>
    </lineage>
</organism>
<feature type="transmembrane region" description="Helical" evidence="6">
    <location>
        <begin position="324"/>
        <end position="349"/>
    </location>
</feature>
<keyword evidence="3 6" id="KW-0812">Transmembrane</keyword>
<reference evidence="7 8" key="1">
    <citation type="submission" date="2017-12" db="EMBL/GenBank/DDBJ databases">
        <title>Phylogenetic diversity of female urinary microbiome.</title>
        <authorList>
            <person name="Thomas-White K."/>
            <person name="Wolfe A.J."/>
        </authorList>
    </citation>
    <scope>NUCLEOTIDE SEQUENCE [LARGE SCALE GENOMIC DNA]</scope>
    <source>
        <strain evidence="7 8">UMB0004</strain>
    </source>
</reference>
<dbReference type="InterPro" id="IPR002797">
    <property type="entry name" value="Polysacc_synth"/>
</dbReference>
<gene>
    <name evidence="7" type="ORF">CYJ91_10380</name>
</gene>
<feature type="transmembrane region" description="Helical" evidence="6">
    <location>
        <begin position="90"/>
        <end position="113"/>
    </location>
</feature>
<keyword evidence="2" id="KW-1003">Cell membrane</keyword>
<keyword evidence="5 6" id="KW-0472">Membrane</keyword>
<dbReference type="InterPro" id="IPR024923">
    <property type="entry name" value="PG_synth_SpoVB"/>
</dbReference>
<feature type="transmembrane region" description="Helical" evidence="6">
    <location>
        <begin position="12"/>
        <end position="30"/>
    </location>
</feature>
<feature type="transmembrane region" description="Helical" evidence="6">
    <location>
        <begin position="157"/>
        <end position="175"/>
    </location>
</feature>
<dbReference type="EMBL" id="PKJX01000005">
    <property type="protein sequence ID" value="PLA56079.1"/>
    <property type="molecule type" value="Genomic_DNA"/>
</dbReference>
<dbReference type="RefSeq" id="WP_031546611.1">
    <property type="nucleotide sequence ID" value="NZ_BSWG01000023.1"/>
</dbReference>
<dbReference type="Proteomes" id="UP000234212">
    <property type="component" value="Unassembled WGS sequence"/>
</dbReference>
<feature type="transmembrane region" description="Helical" evidence="6">
    <location>
        <begin position="231"/>
        <end position="251"/>
    </location>
</feature>
<feature type="transmembrane region" description="Helical" evidence="6">
    <location>
        <begin position="50"/>
        <end position="69"/>
    </location>
</feature>
<feature type="transmembrane region" description="Helical" evidence="6">
    <location>
        <begin position="412"/>
        <end position="432"/>
    </location>
</feature>